<feature type="signal peptide" evidence="1">
    <location>
        <begin position="1"/>
        <end position="20"/>
    </location>
</feature>
<dbReference type="EMBL" id="SRLO01000193">
    <property type="protein sequence ID" value="TNN68242.1"/>
    <property type="molecule type" value="Genomic_DNA"/>
</dbReference>
<evidence type="ECO:0000256" key="1">
    <source>
        <dbReference type="SAM" id="SignalP"/>
    </source>
</evidence>
<proteinExistence type="predicted"/>
<sequence length="111" mass="13034">MAHLAAQLILELFFLRFLLSCELDLNMTPRRNWTVRDIPPSHEAISIMKPAEGKQIESVYPGWKSLHQTFRMFLKPIMAGSRAVMFPERTLSSTHRWKTTWTSDRLECRET</sequence>
<comment type="caution">
    <text evidence="2">The sequence shown here is derived from an EMBL/GenBank/DDBJ whole genome shotgun (WGS) entry which is preliminary data.</text>
</comment>
<dbReference type="Proteomes" id="UP000314294">
    <property type="component" value="Unassembled WGS sequence"/>
</dbReference>
<accession>A0A4Z2HTP3</accession>
<dbReference type="AlphaFoldDB" id="A0A4Z2HTP3"/>
<name>A0A4Z2HTP3_9TELE</name>
<evidence type="ECO:0000313" key="3">
    <source>
        <dbReference type="Proteomes" id="UP000314294"/>
    </source>
</evidence>
<evidence type="ECO:0008006" key="4">
    <source>
        <dbReference type="Google" id="ProtNLM"/>
    </source>
</evidence>
<organism evidence="2 3">
    <name type="scientific">Liparis tanakae</name>
    <name type="common">Tanaka's snailfish</name>
    <dbReference type="NCBI Taxonomy" id="230148"/>
    <lineage>
        <taxon>Eukaryota</taxon>
        <taxon>Metazoa</taxon>
        <taxon>Chordata</taxon>
        <taxon>Craniata</taxon>
        <taxon>Vertebrata</taxon>
        <taxon>Euteleostomi</taxon>
        <taxon>Actinopterygii</taxon>
        <taxon>Neopterygii</taxon>
        <taxon>Teleostei</taxon>
        <taxon>Neoteleostei</taxon>
        <taxon>Acanthomorphata</taxon>
        <taxon>Eupercaria</taxon>
        <taxon>Perciformes</taxon>
        <taxon>Cottioidei</taxon>
        <taxon>Cottales</taxon>
        <taxon>Liparidae</taxon>
        <taxon>Liparis</taxon>
    </lineage>
</organism>
<reference evidence="2 3" key="1">
    <citation type="submission" date="2019-03" db="EMBL/GenBank/DDBJ databases">
        <title>First draft genome of Liparis tanakae, snailfish: a comprehensive survey of snailfish specific genes.</title>
        <authorList>
            <person name="Kim W."/>
            <person name="Song I."/>
            <person name="Jeong J.-H."/>
            <person name="Kim D."/>
            <person name="Kim S."/>
            <person name="Ryu S."/>
            <person name="Song J.Y."/>
            <person name="Lee S.K."/>
        </authorList>
    </citation>
    <scope>NUCLEOTIDE SEQUENCE [LARGE SCALE GENOMIC DNA]</scope>
    <source>
        <tissue evidence="2">Muscle</tissue>
    </source>
</reference>
<protein>
    <recommendedName>
        <fullName evidence="4">Secreted protein</fullName>
    </recommendedName>
</protein>
<evidence type="ECO:0000313" key="2">
    <source>
        <dbReference type="EMBL" id="TNN68242.1"/>
    </source>
</evidence>
<keyword evidence="1" id="KW-0732">Signal</keyword>
<feature type="chain" id="PRO_5021355119" description="Secreted protein" evidence="1">
    <location>
        <begin position="21"/>
        <end position="111"/>
    </location>
</feature>
<keyword evidence="3" id="KW-1185">Reference proteome</keyword>
<gene>
    <name evidence="2" type="ORF">EYF80_021564</name>
</gene>